<dbReference type="OrthoDB" id="9816009at2"/>
<dbReference type="GO" id="GO:0006508">
    <property type="term" value="P:proteolysis"/>
    <property type="evidence" value="ECO:0007669"/>
    <property type="project" value="InterPro"/>
</dbReference>
<dbReference type="EMBL" id="VSSR01000047">
    <property type="protein sequence ID" value="TYL78912.1"/>
    <property type="molecule type" value="Genomic_DNA"/>
</dbReference>
<keyword evidence="6" id="KW-1185">Reference proteome</keyword>
<evidence type="ECO:0000313" key="6">
    <source>
        <dbReference type="Proteomes" id="UP000324853"/>
    </source>
</evidence>
<feature type="chain" id="PRO_5024310652" evidence="3">
    <location>
        <begin position="29"/>
        <end position="492"/>
    </location>
</feature>
<dbReference type="PANTHER" id="PTHR22576:SF37">
    <property type="entry name" value="MUCOSA-ASSOCIATED LYMPHOID TISSUE LYMPHOMA TRANSLOCATION PROTEIN 1"/>
    <property type="match status" value="1"/>
</dbReference>
<dbReference type="SUPFAM" id="SSF52129">
    <property type="entry name" value="Caspase-like"/>
    <property type="match status" value="1"/>
</dbReference>
<dbReference type="PANTHER" id="PTHR22576">
    <property type="entry name" value="MUCOSA ASSOCIATED LYMPHOID TISSUE LYMPHOMA TRANSLOCATION PROTEIN 1/PARACASPASE"/>
    <property type="match status" value="1"/>
</dbReference>
<dbReference type="Gene3D" id="3.40.50.1460">
    <property type="match status" value="1"/>
</dbReference>
<evidence type="ECO:0000256" key="2">
    <source>
        <dbReference type="SAM" id="MobiDB-lite"/>
    </source>
</evidence>
<dbReference type="InterPro" id="IPR052039">
    <property type="entry name" value="Caspase-related_regulators"/>
</dbReference>
<organism evidence="5 6">
    <name type="scientific">Bradyrhizobium cytisi</name>
    <dbReference type="NCBI Taxonomy" id="515489"/>
    <lineage>
        <taxon>Bacteria</taxon>
        <taxon>Pseudomonadati</taxon>
        <taxon>Pseudomonadota</taxon>
        <taxon>Alphaproteobacteria</taxon>
        <taxon>Hyphomicrobiales</taxon>
        <taxon>Nitrobacteraceae</taxon>
        <taxon>Bradyrhizobium</taxon>
    </lineage>
</organism>
<dbReference type="PRINTS" id="PR00376">
    <property type="entry name" value="IL1BCENZYME"/>
</dbReference>
<proteinExistence type="inferred from homology"/>
<dbReference type="InterPro" id="IPR011600">
    <property type="entry name" value="Pept_C14_caspase"/>
</dbReference>
<dbReference type="InterPro" id="IPR029030">
    <property type="entry name" value="Caspase-like_dom_sf"/>
</dbReference>
<evidence type="ECO:0000256" key="3">
    <source>
        <dbReference type="SAM" id="SignalP"/>
    </source>
</evidence>
<dbReference type="InterPro" id="IPR015917">
    <property type="entry name" value="Pept_C14A"/>
</dbReference>
<feature type="region of interest" description="Disordered" evidence="2">
    <location>
        <begin position="420"/>
        <end position="462"/>
    </location>
</feature>
<dbReference type="SMART" id="SM00115">
    <property type="entry name" value="CASc"/>
    <property type="match status" value="1"/>
</dbReference>
<sequence>MRRPLLCNLIVASSLLALSQLMTPIDAAAEARLALVIGQSAYRTVPELPNAANDAKGMAELLGNAGFNVTTAPNLSQNEMRQTISDFAGKVSASGADTVALVFYAGHGLQIDGENYLVPVDLDPKRGADIPLQGVRLNDLLNTLGALPTRARIFMLDACRNNPFPALSGAGHGLAIVDTKAGAPGSFISYSTSPGAEAEDGSGADSPYTTAALTVAKQPNIPIEEVFKRIRIAVAQSTDGRQIPWESSSLTTDFKFFGDSSGQPAAPGANAMALASATRSVADWRKDLQGKDAKVAYDLVIADDTVEAYQAYVELYAQASYTPRLRTVLERRRQMLAWDRAVAINTRASFEAYLANWDNSDLAATARRLLLRVQNRNYSLPVAAAAVPAPIAVALAPTCPCTAPSTPATPINPIVAPVIKKRVDDTPPKRKVVDTPPKPRRPPPDEVVERAPPGPSPEAVGVGIGLGIGLGMGMGGHGGGMGRGGDYNRGRY</sequence>
<dbReference type="Proteomes" id="UP000324853">
    <property type="component" value="Unassembled WGS sequence"/>
</dbReference>
<comment type="similarity">
    <text evidence="1">Belongs to the peptidase C14A family.</text>
</comment>
<evidence type="ECO:0000313" key="5">
    <source>
        <dbReference type="EMBL" id="TYL78912.1"/>
    </source>
</evidence>
<feature type="domain" description="Caspase family p20" evidence="4">
    <location>
        <begin position="30"/>
        <end position="163"/>
    </location>
</feature>
<comment type="caution">
    <text evidence="5">The sequence shown here is derived from an EMBL/GenBank/DDBJ whole genome shotgun (WGS) entry which is preliminary data.</text>
</comment>
<keyword evidence="3" id="KW-0732">Signal</keyword>
<dbReference type="RefSeq" id="WP_148754138.1">
    <property type="nucleotide sequence ID" value="NZ_VSSR01000047.1"/>
</dbReference>
<dbReference type="InterPro" id="IPR001309">
    <property type="entry name" value="Pept_C14_p20"/>
</dbReference>
<reference evidence="5 6" key="1">
    <citation type="submission" date="2019-08" db="EMBL/GenBank/DDBJ databases">
        <title>Bradyrhizobium hipponensis sp. nov., a rhizobium isolated from a Lupinus angustifolius root nodule in Tunisia.</title>
        <authorList>
            <person name="Off K."/>
            <person name="Rejili M."/>
            <person name="Mars M."/>
            <person name="Brachmann A."/>
            <person name="Marin M."/>
        </authorList>
    </citation>
    <scope>NUCLEOTIDE SEQUENCE [LARGE SCALE GENOMIC DNA]</scope>
    <source>
        <strain evidence="5 6">CTAW11</strain>
    </source>
</reference>
<feature type="signal peptide" evidence="3">
    <location>
        <begin position="1"/>
        <end position="28"/>
    </location>
</feature>
<evidence type="ECO:0000259" key="4">
    <source>
        <dbReference type="PROSITE" id="PS50208"/>
    </source>
</evidence>
<dbReference type="GO" id="GO:0004197">
    <property type="term" value="F:cysteine-type endopeptidase activity"/>
    <property type="evidence" value="ECO:0007669"/>
    <property type="project" value="InterPro"/>
</dbReference>
<protein>
    <submittedName>
        <fullName evidence="5">Caspase family protein</fullName>
    </submittedName>
</protein>
<feature type="compositionally biased region" description="Basic and acidic residues" evidence="2">
    <location>
        <begin position="421"/>
        <end position="433"/>
    </location>
</feature>
<accession>A0A5S4WGF7</accession>
<name>A0A5S4WGF7_9BRAD</name>
<gene>
    <name evidence="5" type="ORF">FXB38_27910</name>
</gene>
<dbReference type="AlphaFoldDB" id="A0A5S4WGF7"/>
<dbReference type="Pfam" id="PF00656">
    <property type="entry name" value="Peptidase_C14"/>
    <property type="match status" value="1"/>
</dbReference>
<dbReference type="PROSITE" id="PS50208">
    <property type="entry name" value="CASPASE_P20"/>
    <property type="match status" value="1"/>
</dbReference>
<evidence type="ECO:0000256" key="1">
    <source>
        <dbReference type="ARBA" id="ARBA00010134"/>
    </source>
</evidence>